<comment type="similarity">
    <text evidence="1">Belongs to the peptidase S33 family.</text>
</comment>
<dbReference type="PRINTS" id="PR00412">
    <property type="entry name" value="EPOXHYDRLASE"/>
</dbReference>
<dbReference type="SUPFAM" id="SSF53474">
    <property type="entry name" value="alpha/beta-Hydrolases"/>
    <property type="match status" value="1"/>
</dbReference>
<dbReference type="AlphaFoldDB" id="A0A2T4BTU4"/>
<dbReference type="GO" id="GO:0004301">
    <property type="term" value="F:epoxide hydrolase activity"/>
    <property type="evidence" value="ECO:0007669"/>
    <property type="project" value="TreeGrafter"/>
</dbReference>
<name>A0A2T4BTU4_TRILO</name>
<evidence type="ECO:0000313" key="7">
    <source>
        <dbReference type="Proteomes" id="UP000240760"/>
    </source>
</evidence>
<dbReference type="PANTHER" id="PTHR21661:SF35">
    <property type="entry name" value="EPOXIDE HYDROLASE"/>
    <property type="match status" value="1"/>
</dbReference>
<proteinExistence type="inferred from homology"/>
<gene>
    <name evidence="6" type="ORF">M440DRAFT_1405148</name>
</gene>
<feature type="active site" description="Proton donor" evidence="4">
    <location>
        <position position="314"/>
    </location>
</feature>
<dbReference type="OrthoDB" id="7130006at2759"/>
<evidence type="ECO:0000259" key="5">
    <source>
        <dbReference type="Pfam" id="PF06441"/>
    </source>
</evidence>
<dbReference type="EMBL" id="KZ679140">
    <property type="protein sequence ID" value="PTB72718.1"/>
    <property type="molecule type" value="Genomic_DNA"/>
</dbReference>
<dbReference type="STRING" id="983965.A0A2T4BTU4"/>
<evidence type="ECO:0000256" key="2">
    <source>
        <dbReference type="ARBA" id="ARBA00022797"/>
    </source>
</evidence>
<keyword evidence="3 6" id="KW-0378">Hydrolase</keyword>
<dbReference type="Proteomes" id="UP000240760">
    <property type="component" value="Unassembled WGS sequence"/>
</dbReference>
<feature type="active site" description="Proton acceptor" evidence="4">
    <location>
        <position position="371"/>
    </location>
</feature>
<feature type="domain" description="Epoxide hydrolase N-terminal" evidence="5">
    <location>
        <begin position="6"/>
        <end position="115"/>
    </location>
</feature>
<protein>
    <submittedName>
        <fullName evidence="6">Alpha/beta-hydrolase</fullName>
    </submittedName>
</protein>
<dbReference type="InterPro" id="IPR000639">
    <property type="entry name" value="Epox_hydrolase-like"/>
</dbReference>
<dbReference type="Gene3D" id="3.40.50.1820">
    <property type="entry name" value="alpha/beta hydrolase"/>
    <property type="match status" value="1"/>
</dbReference>
<reference evidence="6 7" key="1">
    <citation type="submission" date="2016-07" db="EMBL/GenBank/DDBJ databases">
        <title>Multiple horizontal gene transfer events from other fungi enriched the ability of initially mycotrophic Trichoderma (Ascomycota) to feed on dead plant biomass.</title>
        <authorList>
            <consortium name="DOE Joint Genome Institute"/>
            <person name="Aerts A."/>
            <person name="Atanasova L."/>
            <person name="Chenthamara K."/>
            <person name="Zhang J."/>
            <person name="Grujic M."/>
            <person name="Henrissat B."/>
            <person name="Kuo A."/>
            <person name="Salamov A."/>
            <person name="Lipzen A."/>
            <person name="Labutti K."/>
            <person name="Barry K."/>
            <person name="Miao Y."/>
            <person name="Rahimi M.J."/>
            <person name="Shen Q."/>
            <person name="Grigoriev I.V."/>
            <person name="Kubicek C.P."/>
            <person name="Druzhinina I.S."/>
        </authorList>
    </citation>
    <scope>NUCLEOTIDE SEQUENCE [LARGE SCALE GENOMIC DNA]</scope>
    <source>
        <strain evidence="6 7">ATCC 18648</strain>
    </source>
</reference>
<sequence>MAQDIVPFSIAVPDAELELLKSKLSNVTFPSESEFADDWNYGTPLSDLKRLTEYWRDGFDWRAHEAKLNQIPQFTTKIAADGFDELNIHFIHQRSSRPGSIPLLFVHGWPGSFLEATKIVKLLAEPKDETAPSFHVVAPSLPNFGFSDRVTQKGFSLAQYAETMHKLMLKLGYDKYVTQGGDWGFLITRYISSLHPQHCLAAHTNCVIVKPPLLSGLWVAIRYCLGLLSAEEKQAFARTAWYVKDNSGYMVMQATKPNTLGFALADSPVAVLAWIYDKLHDWTDAYPWTDDEILEWISIYQFSRAGAASSVLIYYEIIKMQMGTFGKMMEYIPDVPLGLSYFPKELSILPRAWGRSLGPVVFEGSHAKGGHFAAYECPEELVGDLREMFGRGGGAAKVAERFKST</sequence>
<dbReference type="Pfam" id="PF06441">
    <property type="entry name" value="EHN"/>
    <property type="match status" value="1"/>
</dbReference>
<dbReference type="GO" id="GO:0097176">
    <property type="term" value="P:epoxide metabolic process"/>
    <property type="evidence" value="ECO:0007669"/>
    <property type="project" value="TreeGrafter"/>
</dbReference>
<dbReference type="PIRSF" id="PIRSF001112">
    <property type="entry name" value="Epoxide_hydrolase"/>
    <property type="match status" value="1"/>
</dbReference>
<dbReference type="InterPro" id="IPR029058">
    <property type="entry name" value="AB_hydrolase_fold"/>
</dbReference>
<feature type="active site" description="Nucleophile" evidence="4">
    <location>
        <position position="182"/>
    </location>
</feature>
<dbReference type="PANTHER" id="PTHR21661">
    <property type="entry name" value="EPOXIDE HYDROLASE 1-RELATED"/>
    <property type="match status" value="1"/>
</dbReference>
<dbReference type="InterPro" id="IPR010497">
    <property type="entry name" value="Epoxide_hydro_N"/>
</dbReference>
<evidence type="ECO:0000256" key="4">
    <source>
        <dbReference type="PIRSR" id="PIRSR001112-1"/>
    </source>
</evidence>
<keyword evidence="7" id="KW-1185">Reference proteome</keyword>
<evidence type="ECO:0000256" key="3">
    <source>
        <dbReference type="ARBA" id="ARBA00022801"/>
    </source>
</evidence>
<evidence type="ECO:0000256" key="1">
    <source>
        <dbReference type="ARBA" id="ARBA00010088"/>
    </source>
</evidence>
<organism evidence="6 7">
    <name type="scientific">Trichoderma longibrachiatum ATCC 18648</name>
    <dbReference type="NCBI Taxonomy" id="983965"/>
    <lineage>
        <taxon>Eukaryota</taxon>
        <taxon>Fungi</taxon>
        <taxon>Dikarya</taxon>
        <taxon>Ascomycota</taxon>
        <taxon>Pezizomycotina</taxon>
        <taxon>Sordariomycetes</taxon>
        <taxon>Hypocreomycetidae</taxon>
        <taxon>Hypocreales</taxon>
        <taxon>Hypocreaceae</taxon>
        <taxon>Trichoderma</taxon>
    </lineage>
</organism>
<evidence type="ECO:0000313" key="6">
    <source>
        <dbReference type="EMBL" id="PTB72718.1"/>
    </source>
</evidence>
<dbReference type="InterPro" id="IPR016292">
    <property type="entry name" value="Epoxide_hydrolase"/>
</dbReference>
<keyword evidence="2" id="KW-0058">Aromatic hydrocarbons catabolism</keyword>
<accession>A0A2T4BTU4</accession>